<dbReference type="InterPro" id="IPR036374">
    <property type="entry name" value="OxRdtase_Mopterin-bd_sf"/>
</dbReference>
<dbReference type="OrthoDB" id="10051395at2759"/>
<dbReference type="RefSeq" id="XP_007393718.1">
    <property type="nucleotide sequence ID" value="XM_007393656.1"/>
</dbReference>
<organism evidence="8 9">
    <name type="scientific">Phanerochaete carnosa (strain HHB-10118-sp)</name>
    <name type="common">White-rot fungus</name>
    <name type="synonym">Peniophora carnosa</name>
    <dbReference type="NCBI Taxonomy" id="650164"/>
    <lineage>
        <taxon>Eukaryota</taxon>
        <taxon>Fungi</taxon>
        <taxon>Dikarya</taxon>
        <taxon>Basidiomycota</taxon>
        <taxon>Agaricomycotina</taxon>
        <taxon>Agaricomycetes</taxon>
        <taxon>Polyporales</taxon>
        <taxon>Phanerochaetaceae</taxon>
        <taxon>Phanerochaete</taxon>
    </lineage>
</organism>
<dbReference type="Proteomes" id="UP000008370">
    <property type="component" value="Unassembled WGS sequence"/>
</dbReference>
<dbReference type="GO" id="GO:0006790">
    <property type="term" value="P:sulfur compound metabolic process"/>
    <property type="evidence" value="ECO:0007669"/>
    <property type="project" value="TreeGrafter"/>
</dbReference>
<keyword evidence="9" id="KW-1185">Reference proteome</keyword>
<feature type="compositionally biased region" description="Polar residues" evidence="5">
    <location>
        <begin position="325"/>
        <end position="339"/>
    </location>
</feature>
<dbReference type="Gene3D" id="2.60.40.650">
    <property type="match status" value="1"/>
</dbReference>
<dbReference type="HOGENOM" id="CLU_003827_5_2_1"/>
<accession>K5WH35</accession>
<comment type="cofactor">
    <cofactor evidence="1">
        <name>Mo-molybdopterin</name>
        <dbReference type="ChEBI" id="CHEBI:71302"/>
    </cofactor>
</comment>
<dbReference type="GO" id="GO:0005739">
    <property type="term" value="C:mitochondrion"/>
    <property type="evidence" value="ECO:0007669"/>
    <property type="project" value="TreeGrafter"/>
</dbReference>
<sequence length="353" mass="38634">MSVSDKLTTVHDGHPPFIAVPPVWEVIKYPITPVDLVFVKDHGPIEHLDAATFKLKIDGLVEQEVEYTLAEIQQNFPKVEVVAALDCAGNPHTGEQGGDKPIHGVLRKEIANVIWGGVRLRDLLLAARVRSVSHRPGKTYAHFVSHITEPGKPDELFGTSVPLEKVLSEDGDVLLAYEMNGKRFRDEHGFPFRTVVPGYIGTRWVKWVNRITIAHHESDNLSEVQATEPADQFLSKFPPILANPINSVIGSVKIHNGQLIIKGYAVGGEAGQIKEVSVSVDGGRDWVPAKIIYQDGRWSWTLWEATISLLGGPAEYHGTVYSRAQDTSGNTQSKDTGSNPKGVAAAGYGEAQF</sequence>
<reference evidence="8 9" key="1">
    <citation type="journal article" date="2012" name="BMC Genomics">
        <title>Comparative genomics of the white-rot fungi, Phanerochaete carnosa and P. chrysosporium, to elucidate the genetic basis of the distinct wood types they colonize.</title>
        <authorList>
            <person name="Suzuki H."/>
            <person name="MacDonald J."/>
            <person name="Syed K."/>
            <person name="Salamov A."/>
            <person name="Hori C."/>
            <person name="Aerts A."/>
            <person name="Henrissat B."/>
            <person name="Wiebenga A."/>
            <person name="vanKuyk P.A."/>
            <person name="Barry K."/>
            <person name="Lindquist E."/>
            <person name="LaButti K."/>
            <person name="Lapidus A."/>
            <person name="Lucas S."/>
            <person name="Coutinho P."/>
            <person name="Gong Y."/>
            <person name="Samejima M."/>
            <person name="Mahadevan R."/>
            <person name="Abou-Zaid M."/>
            <person name="de Vries R.P."/>
            <person name="Igarashi K."/>
            <person name="Yadav J.S."/>
            <person name="Grigoriev I.V."/>
            <person name="Master E.R."/>
        </authorList>
    </citation>
    <scope>NUCLEOTIDE SEQUENCE [LARGE SCALE GENOMIC DNA]</scope>
    <source>
        <strain evidence="8 9">HHB-10118-sp</strain>
    </source>
</reference>
<evidence type="ECO:0000256" key="5">
    <source>
        <dbReference type="SAM" id="MobiDB-lite"/>
    </source>
</evidence>
<dbReference type="InterPro" id="IPR005066">
    <property type="entry name" value="MoCF_OxRdtse_dimer"/>
</dbReference>
<keyword evidence="3" id="KW-0479">Metal-binding</keyword>
<keyword evidence="4" id="KW-0560">Oxidoreductase</keyword>
<evidence type="ECO:0000256" key="2">
    <source>
        <dbReference type="ARBA" id="ARBA00022505"/>
    </source>
</evidence>
<feature type="region of interest" description="Disordered" evidence="5">
    <location>
        <begin position="325"/>
        <end position="353"/>
    </location>
</feature>
<evidence type="ECO:0000259" key="7">
    <source>
        <dbReference type="Pfam" id="PF03404"/>
    </source>
</evidence>
<name>K5WH35_PHACS</name>
<evidence type="ECO:0000259" key="6">
    <source>
        <dbReference type="Pfam" id="PF00174"/>
    </source>
</evidence>
<dbReference type="KEGG" id="pco:PHACADRAFT_252696"/>
<dbReference type="SUPFAM" id="SSF56524">
    <property type="entry name" value="Oxidoreductase molybdopterin-binding domain"/>
    <property type="match status" value="1"/>
</dbReference>
<dbReference type="PRINTS" id="PR00407">
    <property type="entry name" value="EUMOPTERIN"/>
</dbReference>
<protein>
    <recommendedName>
        <fullName evidence="10">Oxidoreductase molybdopterin-binding domain-containing protein</fullName>
    </recommendedName>
</protein>
<dbReference type="InterPro" id="IPR014756">
    <property type="entry name" value="Ig_E-set"/>
</dbReference>
<dbReference type="Pfam" id="PF00174">
    <property type="entry name" value="Oxidored_molyb"/>
    <property type="match status" value="1"/>
</dbReference>
<dbReference type="SUPFAM" id="SSF81296">
    <property type="entry name" value="E set domains"/>
    <property type="match status" value="1"/>
</dbReference>
<dbReference type="GO" id="GO:0008482">
    <property type="term" value="F:sulfite oxidase activity"/>
    <property type="evidence" value="ECO:0007669"/>
    <property type="project" value="TreeGrafter"/>
</dbReference>
<gene>
    <name evidence="8" type="ORF">PHACADRAFT_252696</name>
</gene>
<dbReference type="Gene3D" id="3.90.420.10">
    <property type="entry name" value="Oxidoreductase, molybdopterin-binding domain"/>
    <property type="match status" value="1"/>
</dbReference>
<dbReference type="PANTHER" id="PTHR19372">
    <property type="entry name" value="SULFITE REDUCTASE"/>
    <property type="match status" value="1"/>
</dbReference>
<dbReference type="PANTHER" id="PTHR19372:SF7">
    <property type="entry name" value="SULFITE OXIDASE, MITOCHONDRIAL"/>
    <property type="match status" value="1"/>
</dbReference>
<dbReference type="GO" id="GO:0020037">
    <property type="term" value="F:heme binding"/>
    <property type="evidence" value="ECO:0007669"/>
    <property type="project" value="TreeGrafter"/>
</dbReference>
<evidence type="ECO:0000313" key="9">
    <source>
        <dbReference type="Proteomes" id="UP000008370"/>
    </source>
</evidence>
<dbReference type="GO" id="GO:0043546">
    <property type="term" value="F:molybdopterin cofactor binding"/>
    <property type="evidence" value="ECO:0007669"/>
    <property type="project" value="TreeGrafter"/>
</dbReference>
<feature type="domain" description="Moybdenum cofactor oxidoreductase dimerisation" evidence="7">
    <location>
        <begin position="252"/>
        <end position="343"/>
    </location>
</feature>
<evidence type="ECO:0000256" key="1">
    <source>
        <dbReference type="ARBA" id="ARBA00001924"/>
    </source>
</evidence>
<dbReference type="InterPro" id="IPR008335">
    <property type="entry name" value="Mopterin_OxRdtase_euk"/>
</dbReference>
<evidence type="ECO:0008006" key="10">
    <source>
        <dbReference type="Google" id="ProtNLM"/>
    </source>
</evidence>
<dbReference type="GeneID" id="18915562"/>
<dbReference type="InterPro" id="IPR000572">
    <property type="entry name" value="OxRdtase_Mopterin-bd_dom"/>
</dbReference>
<dbReference type="InParanoid" id="K5WH35"/>
<dbReference type="AlphaFoldDB" id="K5WH35"/>
<dbReference type="Pfam" id="PF03404">
    <property type="entry name" value="Mo-co_dimer"/>
    <property type="match status" value="1"/>
</dbReference>
<proteinExistence type="predicted"/>
<dbReference type="STRING" id="650164.K5WH35"/>
<feature type="domain" description="Oxidoreductase molybdopterin-binding" evidence="6">
    <location>
        <begin position="42"/>
        <end position="220"/>
    </location>
</feature>
<evidence type="ECO:0000313" key="8">
    <source>
        <dbReference type="EMBL" id="EKM58404.1"/>
    </source>
</evidence>
<evidence type="ECO:0000256" key="3">
    <source>
        <dbReference type="ARBA" id="ARBA00022723"/>
    </source>
</evidence>
<evidence type="ECO:0000256" key="4">
    <source>
        <dbReference type="ARBA" id="ARBA00023002"/>
    </source>
</evidence>
<dbReference type="EMBL" id="JH930470">
    <property type="protein sequence ID" value="EKM58404.1"/>
    <property type="molecule type" value="Genomic_DNA"/>
</dbReference>
<keyword evidence="2" id="KW-0500">Molybdenum</keyword>
<dbReference type="GO" id="GO:0030151">
    <property type="term" value="F:molybdenum ion binding"/>
    <property type="evidence" value="ECO:0007669"/>
    <property type="project" value="InterPro"/>
</dbReference>